<name>A0A1I2J682_9CLOT</name>
<dbReference type="HAMAP" id="MF_01804">
    <property type="entry name" value="ScpB"/>
    <property type="match status" value="1"/>
</dbReference>
<dbReference type="GO" id="GO:0005737">
    <property type="term" value="C:cytoplasm"/>
    <property type="evidence" value="ECO:0007669"/>
    <property type="project" value="UniProtKB-SubCell"/>
</dbReference>
<evidence type="ECO:0000313" key="6">
    <source>
        <dbReference type="EMBL" id="SFF50282.1"/>
    </source>
</evidence>
<dbReference type="eggNOG" id="COG1386">
    <property type="taxonomic scope" value="Bacteria"/>
</dbReference>
<organism evidence="6 7">
    <name type="scientific">Clostridium cadaveris</name>
    <dbReference type="NCBI Taxonomy" id="1529"/>
    <lineage>
        <taxon>Bacteria</taxon>
        <taxon>Bacillati</taxon>
        <taxon>Bacillota</taxon>
        <taxon>Clostridia</taxon>
        <taxon>Eubacteriales</taxon>
        <taxon>Clostridiaceae</taxon>
        <taxon>Clostridium</taxon>
    </lineage>
</organism>
<protein>
    <recommendedName>
        <fullName evidence="5">Segregation and condensation protein B</fullName>
    </recommendedName>
</protein>
<dbReference type="GO" id="GO:0006260">
    <property type="term" value="P:DNA replication"/>
    <property type="evidence" value="ECO:0007669"/>
    <property type="project" value="UniProtKB-UniRule"/>
</dbReference>
<dbReference type="Pfam" id="PF04079">
    <property type="entry name" value="SMC_ScpB"/>
    <property type="match status" value="1"/>
</dbReference>
<dbReference type="GO" id="GO:0051301">
    <property type="term" value="P:cell division"/>
    <property type="evidence" value="ECO:0007669"/>
    <property type="project" value="UniProtKB-KW"/>
</dbReference>
<evidence type="ECO:0000256" key="2">
    <source>
        <dbReference type="ARBA" id="ARBA00022618"/>
    </source>
</evidence>
<sequence>MNMMSQCEIRQVYDRKRYISIIESLLFASGDPMKAKDIASILECSESYTKEILEELRIEYNKEERGIKLVCINKMYQLVTKPENSDYIQKILKTNSRQSLSQAAIESLAIIAYKQPITRVEIDEIRGVKSESAIQRLLERNLIKECGRKEVIGRPILYGTTDEFLRQFQLENLKELPTIDELSEKEIALENIDEEE</sequence>
<dbReference type="SUPFAM" id="SSF46785">
    <property type="entry name" value="Winged helix' DNA-binding domain"/>
    <property type="match status" value="2"/>
</dbReference>
<dbReference type="PANTHER" id="PTHR34298:SF2">
    <property type="entry name" value="SEGREGATION AND CONDENSATION PROTEIN B"/>
    <property type="match status" value="1"/>
</dbReference>
<dbReference type="PANTHER" id="PTHR34298">
    <property type="entry name" value="SEGREGATION AND CONDENSATION PROTEIN B"/>
    <property type="match status" value="1"/>
</dbReference>
<dbReference type="Proteomes" id="UP000182135">
    <property type="component" value="Unassembled WGS sequence"/>
</dbReference>
<dbReference type="STRING" id="1529.SAMN04487885_101180"/>
<dbReference type="InterPro" id="IPR036388">
    <property type="entry name" value="WH-like_DNA-bd_sf"/>
</dbReference>
<keyword evidence="7" id="KW-1185">Reference proteome</keyword>
<comment type="subcellular location">
    <subcellularLocation>
        <location evidence="5">Cytoplasm</location>
    </subcellularLocation>
    <text evidence="5">Associated with two foci at the outer edges of the nucleoid region in young cells, and at four foci within both cell halves in older cells.</text>
</comment>
<comment type="similarity">
    <text evidence="5">Belongs to the ScpB family.</text>
</comment>
<evidence type="ECO:0000256" key="1">
    <source>
        <dbReference type="ARBA" id="ARBA00022490"/>
    </source>
</evidence>
<evidence type="ECO:0000313" key="7">
    <source>
        <dbReference type="Proteomes" id="UP000182135"/>
    </source>
</evidence>
<dbReference type="GO" id="GO:0051304">
    <property type="term" value="P:chromosome separation"/>
    <property type="evidence" value="ECO:0007669"/>
    <property type="project" value="InterPro"/>
</dbReference>
<dbReference type="NCBIfam" id="TIGR00281">
    <property type="entry name" value="SMC-Scp complex subunit ScpB"/>
    <property type="match status" value="1"/>
</dbReference>
<evidence type="ECO:0000256" key="4">
    <source>
        <dbReference type="ARBA" id="ARBA00023306"/>
    </source>
</evidence>
<dbReference type="EMBL" id="FOOE01000001">
    <property type="protein sequence ID" value="SFF50282.1"/>
    <property type="molecule type" value="Genomic_DNA"/>
</dbReference>
<reference evidence="6 7" key="1">
    <citation type="submission" date="2016-10" db="EMBL/GenBank/DDBJ databases">
        <authorList>
            <person name="de Groot N.N."/>
        </authorList>
    </citation>
    <scope>NUCLEOTIDE SEQUENCE [LARGE SCALE GENOMIC DNA]</scope>
    <source>
        <strain evidence="6 7">NLAE-zl-G419</strain>
    </source>
</reference>
<evidence type="ECO:0000256" key="5">
    <source>
        <dbReference type="HAMAP-Rule" id="MF_01804"/>
    </source>
</evidence>
<dbReference type="AlphaFoldDB" id="A0A1I2J682"/>
<dbReference type="InterPro" id="IPR036390">
    <property type="entry name" value="WH_DNA-bd_sf"/>
</dbReference>
<dbReference type="Gene3D" id="1.10.10.10">
    <property type="entry name" value="Winged helix-like DNA-binding domain superfamily/Winged helix DNA-binding domain"/>
    <property type="match status" value="2"/>
</dbReference>
<comment type="subunit">
    <text evidence="5">Homodimer. Homodimerization may be required to stabilize the binding of ScpA to the Smc head domains. Component of a cohesin-like complex composed of ScpA, ScpB and the Smc homodimer, in which ScpA and ScpB bind to the head domain of Smc. The presence of the three proteins is required for the association of the complex with DNA.</text>
</comment>
<evidence type="ECO:0000256" key="3">
    <source>
        <dbReference type="ARBA" id="ARBA00022829"/>
    </source>
</evidence>
<proteinExistence type="inferred from homology"/>
<keyword evidence="1 5" id="KW-0963">Cytoplasm</keyword>
<accession>A0A1I2J682</accession>
<dbReference type="PIRSF" id="PIRSF019345">
    <property type="entry name" value="ScpB"/>
    <property type="match status" value="1"/>
</dbReference>
<comment type="function">
    <text evidence="5">Participates in chromosomal partition during cell division. May act via the formation of a condensin-like complex containing Smc and ScpA that pull DNA away from mid-cell into both cell halves.</text>
</comment>
<dbReference type="InterPro" id="IPR005234">
    <property type="entry name" value="ScpB_csome_segregation"/>
</dbReference>
<gene>
    <name evidence="5" type="primary">scpB</name>
    <name evidence="6" type="ORF">SAMN04487885_101180</name>
</gene>
<keyword evidence="3 5" id="KW-0159">Chromosome partition</keyword>
<keyword evidence="4 5" id="KW-0131">Cell cycle</keyword>
<keyword evidence="2 5" id="KW-0132">Cell division</keyword>